<dbReference type="GO" id="GO:0006303">
    <property type="term" value="P:double-strand break repair via nonhomologous end joining"/>
    <property type="evidence" value="ECO:0007669"/>
    <property type="project" value="TreeGrafter"/>
</dbReference>
<dbReference type="GO" id="GO:0015074">
    <property type="term" value="P:DNA integration"/>
    <property type="evidence" value="ECO:0007669"/>
    <property type="project" value="TreeGrafter"/>
</dbReference>
<dbReference type="GO" id="GO:0044547">
    <property type="term" value="F:DNA topoisomerase binding"/>
    <property type="evidence" value="ECO:0007669"/>
    <property type="project" value="TreeGrafter"/>
</dbReference>
<dbReference type="GO" id="GO:0000729">
    <property type="term" value="P:DNA double-strand break processing"/>
    <property type="evidence" value="ECO:0007669"/>
    <property type="project" value="TreeGrafter"/>
</dbReference>
<gene>
    <name evidence="1" type="ORF">TNCV_2485621</name>
</gene>
<dbReference type="GO" id="GO:0046975">
    <property type="term" value="F:histone H3K36 methyltransferase activity"/>
    <property type="evidence" value="ECO:0007669"/>
    <property type="project" value="TreeGrafter"/>
</dbReference>
<dbReference type="GO" id="GO:0003690">
    <property type="term" value="F:double-stranded DNA binding"/>
    <property type="evidence" value="ECO:0007669"/>
    <property type="project" value="TreeGrafter"/>
</dbReference>
<dbReference type="Proteomes" id="UP000887159">
    <property type="component" value="Unassembled WGS sequence"/>
</dbReference>
<protein>
    <submittedName>
        <fullName evidence="1">Mariner transposase</fullName>
    </submittedName>
</protein>
<dbReference type="GO" id="GO:0000793">
    <property type="term" value="C:condensed chromosome"/>
    <property type="evidence" value="ECO:0007669"/>
    <property type="project" value="TreeGrafter"/>
</dbReference>
<dbReference type="PANTHER" id="PTHR46060:SF2">
    <property type="entry name" value="HISTONE-LYSINE N-METHYLTRANSFERASE SETMAR"/>
    <property type="match status" value="1"/>
</dbReference>
<dbReference type="GO" id="GO:0000014">
    <property type="term" value="F:single-stranded DNA endodeoxyribonuclease activity"/>
    <property type="evidence" value="ECO:0007669"/>
    <property type="project" value="TreeGrafter"/>
</dbReference>
<dbReference type="InterPro" id="IPR052709">
    <property type="entry name" value="Transposase-MT_Hybrid"/>
</dbReference>
<proteinExistence type="predicted"/>
<evidence type="ECO:0000313" key="2">
    <source>
        <dbReference type="Proteomes" id="UP000887159"/>
    </source>
</evidence>
<dbReference type="GO" id="GO:0044774">
    <property type="term" value="P:mitotic DNA integrity checkpoint signaling"/>
    <property type="evidence" value="ECO:0007669"/>
    <property type="project" value="TreeGrafter"/>
</dbReference>
<name>A0A8X7BCF7_TRICX</name>
<dbReference type="GO" id="GO:0031297">
    <property type="term" value="P:replication fork processing"/>
    <property type="evidence" value="ECO:0007669"/>
    <property type="project" value="TreeGrafter"/>
</dbReference>
<dbReference type="GO" id="GO:0005634">
    <property type="term" value="C:nucleus"/>
    <property type="evidence" value="ECO:0007669"/>
    <property type="project" value="TreeGrafter"/>
</dbReference>
<evidence type="ECO:0000313" key="1">
    <source>
        <dbReference type="EMBL" id="GFY25442.1"/>
    </source>
</evidence>
<dbReference type="Pfam" id="PF01359">
    <property type="entry name" value="Transposase_1"/>
    <property type="match status" value="1"/>
</dbReference>
<organism evidence="1 2">
    <name type="scientific">Trichonephila clavipes</name>
    <name type="common">Golden silk orbweaver</name>
    <name type="synonym">Nephila clavipes</name>
    <dbReference type="NCBI Taxonomy" id="2585209"/>
    <lineage>
        <taxon>Eukaryota</taxon>
        <taxon>Metazoa</taxon>
        <taxon>Ecdysozoa</taxon>
        <taxon>Arthropoda</taxon>
        <taxon>Chelicerata</taxon>
        <taxon>Arachnida</taxon>
        <taxon>Araneae</taxon>
        <taxon>Araneomorphae</taxon>
        <taxon>Entelegynae</taxon>
        <taxon>Araneoidea</taxon>
        <taxon>Nephilidae</taxon>
        <taxon>Trichonephila</taxon>
    </lineage>
</organism>
<accession>A0A8X7BCF7</accession>
<dbReference type="InterPro" id="IPR036397">
    <property type="entry name" value="RNaseH_sf"/>
</dbReference>
<dbReference type="GO" id="GO:0003697">
    <property type="term" value="F:single-stranded DNA binding"/>
    <property type="evidence" value="ECO:0007669"/>
    <property type="project" value="TreeGrafter"/>
</dbReference>
<dbReference type="EMBL" id="BMAU01021371">
    <property type="protein sequence ID" value="GFY25442.1"/>
    <property type="molecule type" value="Genomic_DNA"/>
</dbReference>
<keyword evidence="2" id="KW-1185">Reference proteome</keyword>
<dbReference type="Gene3D" id="3.30.420.10">
    <property type="entry name" value="Ribonuclease H-like superfamily/Ribonuclease H"/>
    <property type="match status" value="1"/>
</dbReference>
<comment type="caution">
    <text evidence="1">The sequence shown here is derived from an EMBL/GenBank/DDBJ whole genome shotgun (WGS) entry which is preliminary data.</text>
</comment>
<dbReference type="GO" id="GO:0035861">
    <property type="term" value="C:site of double-strand break"/>
    <property type="evidence" value="ECO:0007669"/>
    <property type="project" value="TreeGrafter"/>
</dbReference>
<dbReference type="PANTHER" id="PTHR46060">
    <property type="entry name" value="MARINER MOS1 TRANSPOSASE-LIKE PROTEIN"/>
    <property type="match status" value="1"/>
</dbReference>
<dbReference type="AlphaFoldDB" id="A0A8X7BCF7"/>
<sequence length="76" mass="8934">MMDQISICHALAKRNEIDPFLKRMVTGDEKWVTYYNTVRKRSWSKSGETAQTVAKPGITARKVLLCIWWDWKGIIY</sequence>
<dbReference type="InterPro" id="IPR001888">
    <property type="entry name" value="Transposase_1"/>
</dbReference>
<reference evidence="1" key="1">
    <citation type="submission" date="2020-08" db="EMBL/GenBank/DDBJ databases">
        <title>Multicomponent nature underlies the extraordinary mechanical properties of spider dragline silk.</title>
        <authorList>
            <person name="Kono N."/>
            <person name="Nakamura H."/>
            <person name="Mori M."/>
            <person name="Yoshida Y."/>
            <person name="Ohtoshi R."/>
            <person name="Malay A.D."/>
            <person name="Moran D.A.P."/>
            <person name="Tomita M."/>
            <person name="Numata K."/>
            <person name="Arakawa K."/>
        </authorList>
    </citation>
    <scope>NUCLEOTIDE SEQUENCE</scope>
</reference>
<dbReference type="GO" id="GO:0042800">
    <property type="term" value="F:histone H3K4 methyltransferase activity"/>
    <property type="evidence" value="ECO:0007669"/>
    <property type="project" value="TreeGrafter"/>
</dbReference>